<dbReference type="Pfam" id="PF12833">
    <property type="entry name" value="HTH_18"/>
    <property type="match status" value="1"/>
</dbReference>
<dbReference type="SUPFAM" id="SSF46689">
    <property type="entry name" value="Homeodomain-like"/>
    <property type="match status" value="1"/>
</dbReference>
<keyword evidence="3" id="KW-0804">Transcription</keyword>
<accession>A0A5S3UYH0</accession>
<gene>
    <name evidence="4" type="ORF">CWC22_020515</name>
</gene>
<reference evidence="4 5" key="1">
    <citation type="submission" date="2019-10" db="EMBL/GenBank/DDBJ databases">
        <title>Pseudoalteromonas rubra S4059.</title>
        <authorList>
            <person name="Paulsen S."/>
            <person name="Wang X."/>
        </authorList>
    </citation>
    <scope>NUCLEOTIDE SEQUENCE [LARGE SCALE GENOMIC DNA]</scope>
    <source>
        <strain evidence="4 5">S4059</strain>
    </source>
</reference>
<dbReference type="Gene3D" id="1.10.10.60">
    <property type="entry name" value="Homeodomain-like"/>
    <property type="match status" value="1"/>
</dbReference>
<dbReference type="GO" id="GO:0003700">
    <property type="term" value="F:DNA-binding transcription factor activity"/>
    <property type="evidence" value="ECO:0007669"/>
    <property type="project" value="InterPro"/>
</dbReference>
<evidence type="ECO:0000256" key="2">
    <source>
        <dbReference type="ARBA" id="ARBA00023125"/>
    </source>
</evidence>
<dbReference type="PROSITE" id="PS01124">
    <property type="entry name" value="HTH_ARAC_FAMILY_2"/>
    <property type="match status" value="1"/>
</dbReference>
<keyword evidence="1" id="KW-0805">Transcription regulation</keyword>
<organism evidence="4 5">
    <name type="scientific">Pseudoalteromonas rubra</name>
    <dbReference type="NCBI Taxonomy" id="43658"/>
    <lineage>
        <taxon>Bacteria</taxon>
        <taxon>Pseudomonadati</taxon>
        <taxon>Pseudomonadota</taxon>
        <taxon>Gammaproteobacteria</taxon>
        <taxon>Alteromonadales</taxon>
        <taxon>Pseudoalteromonadaceae</taxon>
        <taxon>Pseudoalteromonas</taxon>
    </lineage>
</organism>
<dbReference type="SMART" id="SM00342">
    <property type="entry name" value="HTH_ARAC"/>
    <property type="match status" value="1"/>
</dbReference>
<evidence type="ECO:0000313" key="4">
    <source>
        <dbReference type="EMBL" id="QPB85409.1"/>
    </source>
</evidence>
<dbReference type="InterPro" id="IPR018062">
    <property type="entry name" value="HTH_AraC-typ_CS"/>
</dbReference>
<evidence type="ECO:0000313" key="5">
    <source>
        <dbReference type="Proteomes" id="UP000305729"/>
    </source>
</evidence>
<dbReference type="PROSITE" id="PS00041">
    <property type="entry name" value="HTH_ARAC_FAMILY_1"/>
    <property type="match status" value="1"/>
</dbReference>
<dbReference type="GO" id="GO:0043565">
    <property type="term" value="F:sequence-specific DNA binding"/>
    <property type="evidence" value="ECO:0007669"/>
    <property type="project" value="InterPro"/>
</dbReference>
<dbReference type="InterPro" id="IPR050204">
    <property type="entry name" value="AraC_XylS_family_regulators"/>
</dbReference>
<dbReference type="EMBL" id="CP045430">
    <property type="protein sequence ID" value="QPB85409.1"/>
    <property type="molecule type" value="Genomic_DNA"/>
</dbReference>
<dbReference type="STRING" id="43658.AT705_20775"/>
<dbReference type="PANTHER" id="PTHR46796:SF13">
    <property type="entry name" value="HTH-TYPE TRANSCRIPTIONAL ACTIVATOR RHAS"/>
    <property type="match status" value="1"/>
</dbReference>
<dbReference type="InterPro" id="IPR009057">
    <property type="entry name" value="Homeodomain-like_sf"/>
</dbReference>
<evidence type="ECO:0000256" key="3">
    <source>
        <dbReference type="ARBA" id="ARBA00023163"/>
    </source>
</evidence>
<sequence>MPSTPGIELSKCLNLSQMNNELMLQRHQPDGRSQRYVQAVWFARSLHSGTRWLPCDGAQGIVFVLKGEVSLDEHKLTAPFHIQPPSKHAVQLSYSADAEFAGIRLYPARLKALQQAVYPLLSEPGLCALAEQLGQAPTLCTLKKWLQTLSSAAPDPSYTMQHTYQLISSLMQLRPLEDAYRGVPLGIRQLERQVKAQSELTPKYLARIYRVRHAQQQLRDNPLIDLAQLAQLSGFSDQAHLTREFKHILKVTPGKYARQLSASVTIY</sequence>
<dbReference type="AlphaFoldDB" id="A0A5S3UYH0"/>
<keyword evidence="2" id="KW-0238">DNA-binding</keyword>
<dbReference type="InterPro" id="IPR018060">
    <property type="entry name" value="HTH_AraC"/>
</dbReference>
<evidence type="ECO:0000256" key="1">
    <source>
        <dbReference type="ARBA" id="ARBA00023015"/>
    </source>
</evidence>
<name>A0A5S3UYH0_9GAMM</name>
<dbReference type="PANTHER" id="PTHR46796">
    <property type="entry name" value="HTH-TYPE TRANSCRIPTIONAL ACTIVATOR RHAS-RELATED"/>
    <property type="match status" value="1"/>
</dbReference>
<protein>
    <submittedName>
        <fullName evidence="4">Helix-turn-helix domain-containing protein</fullName>
    </submittedName>
</protein>
<proteinExistence type="predicted"/>
<dbReference type="Proteomes" id="UP000305729">
    <property type="component" value="Chromosome 2"/>
</dbReference>